<evidence type="ECO:0000313" key="3">
    <source>
        <dbReference type="Proteomes" id="UP000054144"/>
    </source>
</evidence>
<evidence type="ECO:0000259" key="1">
    <source>
        <dbReference type="Pfam" id="PF24764"/>
    </source>
</evidence>
<feature type="domain" description="Integrase core" evidence="1">
    <location>
        <begin position="1"/>
        <end position="95"/>
    </location>
</feature>
<protein>
    <recommendedName>
        <fullName evidence="1">Integrase core domain-containing protein</fullName>
    </recommendedName>
</protein>
<dbReference type="PANTHER" id="PTHR46791">
    <property type="entry name" value="EXPRESSED PROTEIN"/>
    <property type="match status" value="1"/>
</dbReference>
<reference evidence="2 3" key="1">
    <citation type="journal article" date="2015" name="Fungal Genet. Biol.">
        <title>Evolution of novel wood decay mechanisms in Agaricales revealed by the genome sequences of Fistulina hepatica and Cylindrobasidium torrendii.</title>
        <authorList>
            <person name="Floudas D."/>
            <person name="Held B.W."/>
            <person name="Riley R."/>
            <person name="Nagy L.G."/>
            <person name="Koehler G."/>
            <person name="Ransdell A.S."/>
            <person name="Younus H."/>
            <person name="Chow J."/>
            <person name="Chiniquy J."/>
            <person name="Lipzen A."/>
            <person name="Tritt A."/>
            <person name="Sun H."/>
            <person name="Haridas S."/>
            <person name="LaButti K."/>
            <person name="Ohm R.A."/>
            <person name="Kues U."/>
            <person name="Blanchette R.A."/>
            <person name="Grigoriev I.V."/>
            <person name="Minto R.E."/>
            <person name="Hibbett D.S."/>
        </authorList>
    </citation>
    <scope>NUCLEOTIDE SEQUENCE [LARGE SCALE GENOMIC DNA]</scope>
    <source>
        <strain evidence="2 3">ATCC 64428</strain>
    </source>
</reference>
<sequence>RGAYIWGRSVHNVRIERLWADVTIQVGASWAETFTMLELHYGLNINDHAHIWLLHHLFLPAINAALDDFHTAWNSHRIQICDSPNRSPEDMYGFDMFVHGFRGDTFMSDEELEVYGVDWDALRDPSIL</sequence>
<feature type="non-terminal residue" evidence="2">
    <location>
        <position position="128"/>
    </location>
</feature>
<name>A0A0D7AJZ9_9AGAR</name>
<feature type="non-terminal residue" evidence="2">
    <location>
        <position position="1"/>
    </location>
</feature>
<evidence type="ECO:0000313" key="2">
    <source>
        <dbReference type="EMBL" id="KIY52089.1"/>
    </source>
</evidence>
<dbReference type="Proteomes" id="UP000054144">
    <property type="component" value="Unassembled WGS sequence"/>
</dbReference>
<dbReference type="PANTHER" id="PTHR46791:SF5">
    <property type="entry name" value="CLR5 DOMAIN-CONTAINING PROTEIN-RELATED"/>
    <property type="match status" value="1"/>
</dbReference>
<proteinExistence type="predicted"/>
<accession>A0A0D7AJZ9</accession>
<dbReference type="EMBL" id="KN881646">
    <property type="protein sequence ID" value="KIY52089.1"/>
    <property type="molecule type" value="Genomic_DNA"/>
</dbReference>
<dbReference type="Pfam" id="PF24764">
    <property type="entry name" value="rva_4"/>
    <property type="match status" value="1"/>
</dbReference>
<keyword evidence="3" id="KW-1185">Reference proteome</keyword>
<dbReference type="InterPro" id="IPR058913">
    <property type="entry name" value="Integrase_dom_put"/>
</dbReference>
<dbReference type="OrthoDB" id="3252187at2759"/>
<gene>
    <name evidence="2" type="ORF">FISHEDRAFT_14897</name>
</gene>
<dbReference type="AlphaFoldDB" id="A0A0D7AJZ9"/>
<organism evidence="2 3">
    <name type="scientific">Fistulina hepatica ATCC 64428</name>
    <dbReference type="NCBI Taxonomy" id="1128425"/>
    <lineage>
        <taxon>Eukaryota</taxon>
        <taxon>Fungi</taxon>
        <taxon>Dikarya</taxon>
        <taxon>Basidiomycota</taxon>
        <taxon>Agaricomycotina</taxon>
        <taxon>Agaricomycetes</taxon>
        <taxon>Agaricomycetidae</taxon>
        <taxon>Agaricales</taxon>
        <taxon>Fistulinaceae</taxon>
        <taxon>Fistulina</taxon>
    </lineage>
</organism>